<dbReference type="GO" id="GO:0046872">
    <property type="term" value="F:metal ion binding"/>
    <property type="evidence" value="ECO:0007669"/>
    <property type="project" value="UniProtKB-KW"/>
</dbReference>
<dbReference type="InterPro" id="IPR002058">
    <property type="entry name" value="PAP_assoc"/>
</dbReference>
<dbReference type="InterPro" id="IPR043519">
    <property type="entry name" value="NT_sf"/>
</dbReference>
<dbReference type="Pfam" id="PF22600">
    <property type="entry name" value="MTPAP-like_central"/>
    <property type="match status" value="1"/>
</dbReference>
<accession>A0A183UE82</accession>
<keyword evidence="5" id="KW-0808">Transferase</keyword>
<feature type="region of interest" description="Disordered" evidence="9">
    <location>
        <begin position="197"/>
        <end position="247"/>
    </location>
</feature>
<dbReference type="GO" id="GO:1990817">
    <property type="term" value="F:poly(A) RNA polymerase activity"/>
    <property type="evidence" value="ECO:0007669"/>
    <property type="project" value="TreeGrafter"/>
</dbReference>
<evidence type="ECO:0000313" key="13">
    <source>
        <dbReference type="Proteomes" id="UP000050794"/>
    </source>
</evidence>
<feature type="region of interest" description="Disordered" evidence="9">
    <location>
        <begin position="324"/>
        <end position="370"/>
    </location>
</feature>
<feature type="compositionally biased region" description="Polar residues" evidence="9">
    <location>
        <begin position="198"/>
        <end position="218"/>
    </location>
</feature>
<dbReference type="PANTHER" id="PTHR12271:SF40">
    <property type="entry name" value="POLY(A) RNA POLYMERASE GLD2"/>
    <property type="match status" value="1"/>
</dbReference>
<organism evidence="13 14">
    <name type="scientific">Toxocara canis</name>
    <name type="common">Canine roundworm</name>
    <dbReference type="NCBI Taxonomy" id="6265"/>
    <lineage>
        <taxon>Eukaryota</taxon>
        <taxon>Metazoa</taxon>
        <taxon>Ecdysozoa</taxon>
        <taxon>Nematoda</taxon>
        <taxon>Chromadorea</taxon>
        <taxon>Rhabditida</taxon>
        <taxon>Spirurina</taxon>
        <taxon>Ascaridomorpha</taxon>
        <taxon>Ascaridoidea</taxon>
        <taxon>Toxocaridae</taxon>
        <taxon>Toxocara</taxon>
    </lineage>
</organism>
<feature type="compositionally biased region" description="Basic and acidic residues" evidence="9">
    <location>
        <begin position="1639"/>
        <end position="1652"/>
    </location>
</feature>
<evidence type="ECO:0000256" key="3">
    <source>
        <dbReference type="ARBA" id="ARBA00004496"/>
    </source>
</evidence>
<feature type="region of interest" description="Disordered" evidence="9">
    <location>
        <begin position="1011"/>
        <end position="1031"/>
    </location>
</feature>
<dbReference type="Proteomes" id="UP000050794">
    <property type="component" value="Unassembled WGS sequence"/>
</dbReference>
<evidence type="ECO:0000259" key="11">
    <source>
        <dbReference type="Pfam" id="PF22600"/>
    </source>
</evidence>
<dbReference type="Gene3D" id="1.10.1410.10">
    <property type="match status" value="1"/>
</dbReference>
<evidence type="ECO:0000313" key="14">
    <source>
        <dbReference type="WBParaSite" id="TCNE_0000680201-mRNA-1"/>
    </source>
</evidence>
<keyword evidence="13" id="KW-1185">Reference proteome</keyword>
<reference evidence="14" key="1">
    <citation type="submission" date="2016-06" db="UniProtKB">
        <authorList>
            <consortium name="WormBaseParasite"/>
        </authorList>
    </citation>
    <scope>IDENTIFICATION</scope>
</reference>
<evidence type="ECO:0000256" key="2">
    <source>
        <dbReference type="ARBA" id="ARBA00001946"/>
    </source>
</evidence>
<keyword evidence="6" id="KW-0479">Metal-binding</keyword>
<feature type="compositionally biased region" description="Basic and acidic residues" evidence="9">
    <location>
        <begin position="336"/>
        <end position="356"/>
    </location>
</feature>
<dbReference type="GO" id="GO:0005737">
    <property type="term" value="C:cytoplasm"/>
    <property type="evidence" value="ECO:0007669"/>
    <property type="project" value="UniProtKB-SubCell"/>
</dbReference>
<dbReference type="Pfam" id="PF03828">
    <property type="entry name" value="PAP_assoc"/>
    <property type="match status" value="1"/>
</dbReference>
<feature type="region of interest" description="Disordered" evidence="9">
    <location>
        <begin position="1620"/>
        <end position="1659"/>
    </location>
</feature>
<feature type="compositionally biased region" description="Polar residues" evidence="9">
    <location>
        <begin position="1011"/>
        <end position="1021"/>
    </location>
</feature>
<proteinExistence type="inferred from homology"/>
<evidence type="ECO:0000313" key="12">
    <source>
        <dbReference type="EMBL" id="VDM38129.1"/>
    </source>
</evidence>
<dbReference type="SUPFAM" id="SSF81631">
    <property type="entry name" value="PAP/OAS1 substrate-binding domain"/>
    <property type="match status" value="1"/>
</dbReference>
<dbReference type="WBParaSite" id="TCNE_0000680201-mRNA-1">
    <property type="protein sequence ID" value="TCNE_0000680201-mRNA-1"/>
    <property type="gene ID" value="TCNE_0000680201"/>
</dbReference>
<dbReference type="InterPro" id="IPR054708">
    <property type="entry name" value="MTPAP-like_central"/>
</dbReference>
<evidence type="ECO:0000259" key="10">
    <source>
        <dbReference type="Pfam" id="PF03828"/>
    </source>
</evidence>
<evidence type="ECO:0000256" key="5">
    <source>
        <dbReference type="ARBA" id="ARBA00022679"/>
    </source>
</evidence>
<name>A0A183UE82_TOXCA</name>
<feature type="compositionally biased region" description="Polar residues" evidence="9">
    <location>
        <begin position="1620"/>
        <end position="1638"/>
    </location>
</feature>
<dbReference type="PANTHER" id="PTHR12271">
    <property type="entry name" value="POLY A POLYMERASE CID PAP -RELATED"/>
    <property type="match status" value="1"/>
</dbReference>
<comment type="cofactor">
    <cofactor evidence="1">
        <name>Mn(2+)</name>
        <dbReference type="ChEBI" id="CHEBI:29035"/>
    </cofactor>
</comment>
<evidence type="ECO:0000256" key="4">
    <source>
        <dbReference type="ARBA" id="ARBA00022490"/>
    </source>
</evidence>
<dbReference type="EMBL" id="UYWY01019558">
    <property type="protein sequence ID" value="VDM38129.1"/>
    <property type="molecule type" value="Genomic_DNA"/>
</dbReference>
<evidence type="ECO:0000256" key="8">
    <source>
        <dbReference type="ARBA" id="ARBA00038491"/>
    </source>
</evidence>
<comment type="subcellular location">
    <subcellularLocation>
        <location evidence="3">Cytoplasm</location>
    </subcellularLocation>
</comment>
<comment type="similarity">
    <text evidence="8">Belongs to the DNA polymerase type-B-like family. GLD2 subfamily.</text>
</comment>
<feature type="compositionally biased region" description="Polar residues" evidence="9">
    <location>
        <begin position="1149"/>
        <end position="1163"/>
    </location>
</feature>
<sequence length="1681" mass="184872">MQAAFAKNRSFYNGLDGLVWYCVTYVTWKEVVGEVKGRMGMSYRDAAARSVGRSGVQASEPAFSTDSDQRRVGALANIWDWLQKCVERNPTRVASPKLVLTTPCRSEIAQLSVVWRSSLGLVGLLLPTEKWEAMCSRASALGSVPARPEPHTSAEIQRRHEALRRQECVKVRGISDDCVSSPTYERSESAHRYRCSGNRIQNGHSQSDMHTSRNSCRSNEFILPGTAGGNDTEFRPGNANGWGGRRLNEPFGVDEEASMQPIFSGRSLTRGVDCYSSGCRKSQWRGGKQDVQEWTYPRFYRYPCHFNGHGREIRYKDFEIRDASDGEATDSQKGSRGREWFQPKEDCRQQSVEADRFSSSTKSTRGLGGEVRNRMVSIERRKQSSVSAYMRRCDGHQQEWDHNSVKSRGSEMQAWKVSSVDSETLDGTAVSRECNCSGRPAVESYAVVRALQNRHDEGELANRRMKQNVVDAGIGSTNIIIRGATNIRNLKTDGIGVSVQNEASERERERCDCSATWLLEKKYNSGSYGAVIGNLDATIAGIDRQKGQGGRHHVTGHLKLQNSHSDQSLNTFGEGDEETCRHANSDIVSQHIKLPNQGEASRQEQQIALGGEKLTMVKRLDSGNEGRGIMAMGQDSSARRIDQTATLLSPVALPSSVSKEVEASLQSACDHGPVGRQLTDSPQDESRGKCCAMLSSQSQLNGGSPVPAITSVHRRNIEMPKPSNCASHEIDLCTLSTNSAESKPLKRLDENEEENKGTLTGSVMADHLGNQSATAVSWDESKSYTAAGTVAIPAMRFFDGAQQCRGGCSRAGRSLSVREPLAGDCDRGANLLKRRLATGNSKEPDVANSASWANERTLQDYANDVDYSQSNKEKRSAFPPTINSRKQHLERIVLSPRTLSAESACDVSVEQVHSGGDGRMVLPVANVFGSSKMMTSSVAEVSLQDSSTQSPEKPTFHAEEACQTPSAGSPPFILSSFHSSTNSLKGNKRIRSILNDCRLLENLPKVIRSENSSPKLWSGSESGERSIDSGQKLSESVISELSKTHSPIFARLSSYRIPVVDTAHYKVAQQPRIPASDVLSSSCTKCGRNEMRSSNEEEHLNEGGRLLPCRHLTSQRQFDTKEFQRDESTHSACSESLSVVPCLKEEHTNTMNGGENSAPSKTLPSHDRNTAQTSSAAALLPTSYDSQSNSLSSSIVHTVFPRSRNGSAQGKGEGAVLNSFENLGVQLNGLGAWRCFGSLPEDLCFGRGTHLKDAKVKCQDQCPPNELSPSVVTLAEYVSRSLVVTSVVSAPSSKPPGGRSTLPSSAGVRFQVSMMDVLSEEIWHLHTTRMQSEITLGRKLHLRDMLYCRVSQIFPSTFEMIACRDGICESGQLGSFKVFVAVCGLYMVGSSLNGFGSNSSDMDLCLMISHREVSRYLQSPRGMSPPLLPSLQKLYPSRFDHRSDVCKLDMSVPLHPPPEEVWPFSETSTLSELLIGFLEYYAIKFDYSRDAISVRLGKKVDRAVVARQRSQFNNMAQWNYICIEEPFTLSNTAHSIHSQMAFDAIKEALIDGYKELYVNRDLHAFLSAPPIHIPAPFGSSAHLSELSRDNPDRVQEKADGAEDRSIQQVSFTPETYITHPATITPTDAAPSTGSVTRNSQRDEKNFASRTSDEDVPEVSQRITLSQNVEHDTALLTLTNDR</sequence>
<reference evidence="12 13" key="2">
    <citation type="submission" date="2018-11" db="EMBL/GenBank/DDBJ databases">
        <authorList>
            <consortium name="Pathogen Informatics"/>
        </authorList>
    </citation>
    <scope>NUCLEOTIDE SEQUENCE [LARGE SCALE GENOMIC DNA]</scope>
</reference>
<protein>
    <submittedName>
        <fullName evidence="14">PAP-associated domain-containing protein</fullName>
    </submittedName>
</protein>
<feature type="region of interest" description="Disordered" evidence="9">
    <location>
        <begin position="946"/>
        <end position="966"/>
    </location>
</feature>
<keyword evidence="7" id="KW-0460">Magnesium</keyword>
<comment type="cofactor">
    <cofactor evidence="2">
        <name>Mg(2+)</name>
        <dbReference type="ChEBI" id="CHEBI:18420"/>
    </cofactor>
</comment>
<feature type="domain" description="PAP-associated" evidence="10">
    <location>
        <begin position="1470"/>
        <end position="1531"/>
    </location>
</feature>
<dbReference type="GO" id="GO:0031123">
    <property type="term" value="P:RNA 3'-end processing"/>
    <property type="evidence" value="ECO:0007669"/>
    <property type="project" value="TreeGrafter"/>
</dbReference>
<evidence type="ECO:0000256" key="7">
    <source>
        <dbReference type="ARBA" id="ARBA00022842"/>
    </source>
</evidence>
<evidence type="ECO:0000256" key="9">
    <source>
        <dbReference type="SAM" id="MobiDB-lite"/>
    </source>
</evidence>
<evidence type="ECO:0000256" key="6">
    <source>
        <dbReference type="ARBA" id="ARBA00022723"/>
    </source>
</evidence>
<feature type="region of interest" description="Disordered" evidence="9">
    <location>
        <begin position="1147"/>
        <end position="1173"/>
    </location>
</feature>
<feature type="domain" description="Poly(A) RNA polymerase mitochondrial-like central palm" evidence="11">
    <location>
        <begin position="1318"/>
        <end position="1421"/>
    </location>
</feature>
<dbReference type="Gene3D" id="3.30.460.10">
    <property type="entry name" value="Beta Polymerase, domain 2"/>
    <property type="match status" value="1"/>
</dbReference>
<dbReference type="SUPFAM" id="SSF81301">
    <property type="entry name" value="Nucleotidyltransferase"/>
    <property type="match status" value="1"/>
</dbReference>
<evidence type="ECO:0000256" key="1">
    <source>
        <dbReference type="ARBA" id="ARBA00001936"/>
    </source>
</evidence>
<keyword evidence="4" id="KW-0963">Cytoplasm</keyword>
<gene>
    <name evidence="12" type="ORF">TCNE_LOCUS6808</name>
</gene>